<dbReference type="EMBL" id="BAAACP010000008">
    <property type="protein sequence ID" value="GAA0863914.1"/>
    <property type="molecule type" value="Genomic_DNA"/>
</dbReference>
<proteinExistence type="predicted"/>
<evidence type="ECO:0000256" key="1">
    <source>
        <dbReference type="SAM" id="Phobius"/>
    </source>
</evidence>
<dbReference type="SUPFAM" id="SSF158560">
    <property type="entry name" value="BH3980-like"/>
    <property type="match status" value="1"/>
</dbReference>
<keyword evidence="3" id="KW-1185">Reference proteome</keyword>
<feature type="transmembrane region" description="Helical" evidence="1">
    <location>
        <begin position="125"/>
        <end position="143"/>
    </location>
</feature>
<evidence type="ECO:0000313" key="2">
    <source>
        <dbReference type="EMBL" id="GAA0863914.1"/>
    </source>
</evidence>
<keyword evidence="1" id="KW-0812">Transmembrane</keyword>
<reference evidence="2 3" key="1">
    <citation type="journal article" date="2019" name="Int. J. Syst. Evol. Microbiol.">
        <title>The Global Catalogue of Microorganisms (GCM) 10K type strain sequencing project: providing services to taxonomists for standard genome sequencing and annotation.</title>
        <authorList>
            <consortium name="The Broad Institute Genomics Platform"/>
            <consortium name="The Broad Institute Genome Sequencing Center for Infectious Disease"/>
            <person name="Wu L."/>
            <person name="Ma J."/>
        </authorList>
    </citation>
    <scope>NUCLEOTIDE SEQUENCE [LARGE SCALE GENOMIC DNA]</scope>
    <source>
        <strain evidence="2 3">JCM 6486</strain>
    </source>
</reference>
<dbReference type="Proteomes" id="UP001400965">
    <property type="component" value="Unassembled WGS sequence"/>
</dbReference>
<dbReference type="PANTHER" id="PTHR41307:SF1">
    <property type="entry name" value="MEMBRANE PROTEIN"/>
    <property type="match status" value="1"/>
</dbReference>
<dbReference type="InterPro" id="IPR009214">
    <property type="entry name" value="DUF1129"/>
</dbReference>
<comment type="caution">
    <text evidence="2">The sequence shown here is derived from an EMBL/GenBank/DDBJ whole genome shotgun (WGS) entry which is preliminary data.</text>
</comment>
<dbReference type="PANTHER" id="PTHR41307">
    <property type="entry name" value="MEMBRANE PROTEIN-RELATED"/>
    <property type="match status" value="1"/>
</dbReference>
<evidence type="ECO:0000313" key="3">
    <source>
        <dbReference type="Proteomes" id="UP001400965"/>
    </source>
</evidence>
<keyword evidence="1" id="KW-1133">Transmembrane helix</keyword>
<feature type="transmembrane region" description="Helical" evidence="1">
    <location>
        <begin position="155"/>
        <end position="173"/>
    </location>
</feature>
<protein>
    <recommendedName>
        <fullName evidence="4">DUF1129 family protein</fullName>
    </recommendedName>
</protein>
<evidence type="ECO:0008006" key="4">
    <source>
        <dbReference type="Google" id="ProtNLM"/>
    </source>
</evidence>
<dbReference type="Gene3D" id="1.10.1900.10">
    <property type="entry name" value="c-terminal domain of poly(a) binding protein"/>
    <property type="match status" value="1"/>
</dbReference>
<keyword evidence="1" id="KW-0472">Membrane</keyword>
<gene>
    <name evidence="2" type="ORF">GCM10008917_15340</name>
</gene>
<name>A0ABN1M472_9FIRM</name>
<feature type="transmembrane region" description="Helical" evidence="1">
    <location>
        <begin position="93"/>
        <end position="113"/>
    </location>
</feature>
<organism evidence="2 3">
    <name type="scientific">Paraclostridium tenue</name>
    <dbReference type="NCBI Taxonomy" id="1737"/>
    <lineage>
        <taxon>Bacteria</taxon>
        <taxon>Bacillati</taxon>
        <taxon>Bacillota</taxon>
        <taxon>Clostridia</taxon>
        <taxon>Peptostreptococcales</taxon>
        <taxon>Peptostreptococcaceae</taxon>
        <taxon>Paraclostridium</taxon>
    </lineage>
</organism>
<accession>A0ABN1M472</accession>
<feature type="transmembrane region" description="Helical" evidence="1">
    <location>
        <begin position="185"/>
        <end position="203"/>
    </location>
</feature>
<sequence length="275" mass="31327">MENAKELIELNNTYREQLNEENQEFYDDILVYIRAKSFLKDERQVEESLLEILTDIIEAQNQEVKASDYFGKNPKEISDEILKNTKNISFKDMIKLFLGVMGIYILITALPGLINPSKGLDLGKFFIGLVITFLFIGVIINLVGNTVYSNKSKKLTFTICALFCLDMILIISMEKFLPTMFEIKLTGVVGIIVISILGVVGIIYGLKEKLFYSFLPIIVVACTLGILNRLEFTKFLINEEPGKTISIVAMPIAFILFYLITYLQTRDKKNKESQK</sequence>
<dbReference type="Pfam" id="PF06570">
    <property type="entry name" value="DUF1129"/>
    <property type="match status" value="1"/>
</dbReference>
<feature type="transmembrane region" description="Helical" evidence="1">
    <location>
        <begin position="247"/>
        <end position="265"/>
    </location>
</feature>
<feature type="transmembrane region" description="Helical" evidence="1">
    <location>
        <begin position="210"/>
        <end position="227"/>
    </location>
</feature>
<dbReference type="RefSeq" id="WP_346044567.1">
    <property type="nucleotide sequence ID" value="NZ_BAAACP010000008.1"/>
</dbReference>